<accession>A0A8H6YT68</accession>
<keyword evidence="2" id="KW-1185">Reference proteome</keyword>
<evidence type="ECO:0000313" key="2">
    <source>
        <dbReference type="Proteomes" id="UP000623467"/>
    </source>
</evidence>
<comment type="caution">
    <text evidence="1">The sequence shown here is derived from an EMBL/GenBank/DDBJ whole genome shotgun (WGS) entry which is preliminary data.</text>
</comment>
<dbReference type="EMBL" id="JACAZH010000007">
    <property type="protein sequence ID" value="KAF7364174.1"/>
    <property type="molecule type" value="Genomic_DNA"/>
</dbReference>
<dbReference type="InterPro" id="IPR011008">
    <property type="entry name" value="Dimeric_a/b-barrel"/>
</dbReference>
<sequence length="199" mass="21618">MSVVQRIAFTASNKFADPNVFGTALEIVKSKPGFLSSFHGLQIDDGKTGYFITVWQSTEHYFSFAQGSAYSDFLTALKPAAADELEIHHVHTGSVDVTTALTAPTTELVLWTLKAGVTIEEITPLFIELGRSLDIAKGAYPPSVWAPSKDSDKHILVFVGWDSVEAHMEAVKEGTEAHAVIGLFAPKADYLLGHAHFVK</sequence>
<dbReference type="SUPFAM" id="SSF54909">
    <property type="entry name" value="Dimeric alpha+beta barrel"/>
    <property type="match status" value="1"/>
</dbReference>
<gene>
    <name evidence="1" type="ORF">MSAN_01076700</name>
</gene>
<evidence type="ECO:0008006" key="3">
    <source>
        <dbReference type="Google" id="ProtNLM"/>
    </source>
</evidence>
<reference evidence="1" key="1">
    <citation type="submission" date="2020-05" db="EMBL/GenBank/DDBJ databases">
        <title>Mycena genomes resolve the evolution of fungal bioluminescence.</title>
        <authorList>
            <person name="Tsai I.J."/>
        </authorList>
    </citation>
    <scope>NUCLEOTIDE SEQUENCE</scope>
    <source>
        <strain evidence="1">160909Yilan</strain>
    </source>
</reference>
<dbReference type="Proteomes" id="UP000623467">
    <property type="component" value="Unassembled WGS sequence"/>
</dbReference>
<protein>
    <recommendedName>
        <fullName evidence="3">ABM domain-containing protein</fullName>
    </recommendedName>
</protein>
<organism evidence="1 2">
    <name type="scientific">Mycena sanguinolenta</name>
    <dbReference type="NCBI Taxonomy" id="230812"/>
    <lineage>
        <taxon>Eukaryota</taxon>
        <taxon>Fungi</taxon>
        <taxon>Dikarya</taxon>
        <taxon>Basidiomycota</taxon>
        <taxon>Agaricomycotina</taxon>
        <taxon>Agaricomycetes</taxon>
        <taxon>Agaricomycetidae</taxon>
        <taxon>Agaricales</taxon>
        <taxon>Marasmiineae</taxon>
        <taxon>Mycenaceae</taxon>
        <taxon>Mycena</taxon>
    </lineage>
</organism>
<evidence type="ECO:0000313" key="1">
    <source>
        <dbReference type="EMBL" id="KAF7364174.1"/>
    </source>
</evidence>
<name>A0A8H6YT68_9AGAR</name>
<proteinExistence type="predicted"/>
<dbReference type="OrthoDB" id="3830579at2759"/>
<dbReference type="AlphaFoldDB" id="A0A8H6YT68"/>
<dbReference type="Gene3D" id="3.30.70.100">
    <property type="match status" value="1"/>
</dbReference>